<feature type="domain" description="EamA" evidence="7">
    <location>
        <begin position="149"/>
        <end position="281"/>
    </location>
</feature>
<dbReference type="SUPFAM" id="SSF103481">
    <property type="entry name" value="Multidrug resistance efflux transporter EmrE"/>
    <property type="match status" value="2"/>
</dbReference>
<evidence type="ECO:0000313" key="9">
    <source>
        <dbReference type="Proteomes" id="UP000184520"/>
    </source>
</evidence>
<proteinExistence type="inferred from homology"/>
<dbReference type="STRING" id="634436.SAMN05216361_0668"/>
<dbReference type="InterPro" id="IPR037185">
    <property type="entry name" value="EmrE-like"/>
</dbReference>
<comment type="subcellular location">
    <subcellularLocation>
        <location evidence="1">Membrane</location>
        <topology evidence="1">Multi-pass membrane protein</topology>
    </subcellularLocation>
</comment>
<protein>
    <submittedName>
        <fullName evidence="8">Threonine/homoserine efflux transporter RhtA</fullName>
    </submittedName>
</protein>
<dbReference type="OrthoDB" id="9810556at2"/>
<feature type="transmembrane region" description="Helical" evidence="6">
    <location>
        <begin position="68"/>
        <end position="87"/>
    </location>
</feature>
<keyword evidence="9" id="KW-1185">Reference proteome</keyword>
<feature type="domain" description="EamA" evidence="7">
    <location>
        <begin position="6"/>
        <end position="136"/>
    </location>
</feature>
<dbReference type="PANTHER" id="PTHR32322:SF2">
    <property type="entry name" value="EAMA DOMAIN-CONTAINING PROTEIN"/>
    <property type="match status" value="1"/>
</dbReference>
<feature type="transmembrane region" description="Helical" evidence="6">
    <location>
        <begin position="120"/>
        <end position="137"/>
    </location>
</feature>
<dbReference type="RefSeq" id="WP_073317721.1">
    <property type="nucleotide sequence ID" value="NZ_FQWD01000001.1"/>
</dbReference>
<dbReference type="PANTHER" id="PTHR32322">
    <property type="entry name" value="INNER MEMBRANE TRANSPORTER"/>
    <property type="match status" value="1"/>
</dbReference>
<evidence type="ECO:0000259" key="7">
    <source>
        <dbReference type="Pfam" id="PF00892"/>
    </source>
</evidence>
<sequence length="298" mass="31538">MSNRALAALLLLGAIWGASFMFMRVAAPEFGIFTLVELRTVLATLVFLPFLVSQSARAMLKAYWRPMAVLGLINTGVPFILFNYASLHLQSGVLAILNATAPMFGALIAMLWLNDRLSPSGFVGLVCGFLGVVLISFEKAVGASISLIPILAVLGATCCYGFGACLLKKSLAGVKPVVVAGGSQAWASLLLCPLLFVDFPSELPSALAWINALALAIGGTGIAYLLYFYVIAIAGPAKAIMVGYLVPLFGIVWGFFFLGERLSWMDFSGGGLILLGISLTSGVAQRGYRWAMGQSSVH</sequence>
<dbReference type="AlphaFoldDB" id="A0A1M5F580"/>
<dbReference type="Gene3D" id="1.10.3730.20">
    <property type="match status" value="1"/>
</dbReference>
<evidence type="ECO:0000256" key="2">
    <source>
        <dbReference type="ARBA" id="ARBA00007362"/>
    </source>
</evidence>
<dbReference type="Proteomes" id="UP000184520">
    <property type="component" value="Unassembled WGS sequence"/>
</dbReference>
<feature type="transmembrane region" description="Helical" evidence="6">
    <location>
        <begin position="208"/>
        <end position="232"/>
    </location>
</feature>
<keyword evidence="5 6" id="KW-0472">Membrane</keyword>
<gene>
    <name evidence="8" type="ORF">SAMN05216361_0668</name>
</gene>
<evidence type="ECO:0000256" key="3">
    <source>
        <dbReference type="ARBA" id="ARBA00022692"/>
    </source>
</evidence>
<keyword evidence="4 6" id="KW-1133">Transmembrane helix</keyword>
<evidence type="ECO:0000256" key="6">
    <source>
        <dbReference type="SAM" id="Phobius"/>
    </source>
</evidence>
<feature type="transmembrane region" description="Helical" evidence="6">
    <location>
        <begin position="93"/>
        <end position="113"/>
    </location>
</feature>
<feature type="transmembrane region" description="Helical" evidence="6">
    <location>
        <begin position="239"/>
        <end position="258"/>
    </location>
</feature>
<name>A0A1M5F580_9ALTE</name>
<dbReference type="Pfam" id="PF00892">
    <property type="entry name" value="EamA"/>
    <property type="match status" value="2"/>
</dbReference>
<accession>A0A1M5F580</accession>
<evidence type="ECO:0000256" key="1">
    <source>
        <dbReference type="ARBA" id="ARBA00004141"/>
    </source>
</evidence>
<feature type="transmembrane region" description="Helical" evidence="6">
    <location>
        <begin position="143"/>
        <end position="165"/>
    </location>
</feature>
<comment type="similarity">
    <text evidence="2">Belongs to the EamA transporter family.</text>
</comment>
<organism evidence="8 9">
    <name type="scientific">Marisediminitalea aggregata</name>
    <dbReference type="NCBI Taxonomy" id="634436"/>
    <lineage>
        <taxon>Bacteria</taxon>
        <taxon>Pseudomonadati</taxon>
        <taxon>Pseudomonadota</taxon>
        <taxon>Gammaproteobacteria</taxon>
        <taxon>Alteromonadales</taxon>
        <taxon>Alteromonadaceae</taxon>
        <taxon>Marisediminitalea</taxon>
    </lineage>
</organism>
<dbReference type="InterPro" id="IPR000620">
    <property type="entry name" value="EamA_dom"/>
</dbReference>
<keyword evidence="3 6" id="KW-0812">Transmembrane</keyword>
<feature type="transmembrane region" description="Helical" evidence="6">
    <location>
        <begin position="38"/>
        <end position="56"/>
    </location>
</feature>
<dbReference type="EMBL" id="FQWD01000001">
    <property type="protein sequence ID" value="SHF86242.1"/>
    <property type="molecule type" value="Genomic_DNA"/>
</dbReference>
<feature type="transmembrane region" description="Helical" evidence="6">
    <location>
        <begin position="264"/>
        <end position="284"/>
    </location>
</feature>
<dbReference type="InterPro" id="IPR050638">
    <property type="entry name" value="AA-Vitamin_Transporters"/>
</dbReference>
<feature type="transmembrane region" description="Helical" evidence="6">
    <location>
        <begin position="177"/>
        <end position="196"/>
    </location>
</feature>
<reference evidence="9" key="1">
    <citation type="submission" date="2016-11" db="EMBL/GenBank/DDBJ databases">
        <authorList>
            <person name="Varghese N."/>
            <person name="Submissions S."/>
        </authorList>
    </citation>
    <scope>NUCLEOTIDE SEQUENCE [LARGE SCALE GENOMIC DNA]</scope>
    <source>
        <strain evidence="9">CGMCC 1.8995</strain>
    </source>
</reference>
<dbReference type="GO" id="GO:0016020">
    <property type="term" value="C:membrane"/>
    <property type="evidence" value="ECO:0007669"/>
    <property type="project" value="UniProtKB-SubCell"/>
</dbReference>
<evidence type="ECO:0000256" key="5">
    <source>
        <dbReference type="ARBA" id="ARBA00023136"/>
    </source>
</evidence>
<evidence type="ECO:0000256" key="4">
    <source>
        <dbReference type="ARBA" id="ARBA00022989"/>
    </source>
</evidence>
<evidence type="ECO:0000313" key="8">
    <source>
        <dbReference type="EMBL" id="SHF86242.1"/>
    </source>
</evidence>